<dbReference type="Pfam" id="PF03717">
    <property type="entry name" value="PBP_dimer"/>
    <property type="match status" value="1"/>
</dbReference>
<keyword evidence="7" id="KW-1185">Reference proteome</keyword>
<dbReference type="PANTHER" id="PTHR30627:SF1">
    <property type="entry name" value="PEPTIDOGLYCAN D,D-TRANSPEPTIDASE FTSI"/>
    <property type="match status" value="1"/>
</dbReference>
<dbReference type="InterPro" id="IPR036138">
    <property type="entry name" value="PBP_dimer_sf"/>
</dbReference>
<dbReference type="InterPro" id="IPR005543">
    <property type="entry name" value="PASTA_dom"/>
</dbReference>
<dbReference type="GO" id="GO:0016740">
    <property type="term" value="F:transferase activity"/>
    <property type="evidence" value="ECO:0007669"/>
    <property type="project" value="UniProtKB-KW"/>
</dbReference>
<dbReference type="InterPro" id="IPR012338">
    <property type="entry name" value="Beta-lactam/transpept-like"/>
</dbReference>
<dbReference type="PROSITE" id="PS51178">
    <property type="entry name" value="PASTA"/>
    <property type="match status" value="1"/>
</dbReference>
<dbReference type="Gene3D" id="3.40.710.10">
    <property type="entry name" value="DD-peptidase/beta-lactamase superfamily"/>
    <property type="match status" value="1"/>
</dbReference>
<sequence length="720" mass="80924">MSNPMSEKPSNIKQEFLLRATLAFIAIALFAVAVVVRLVYVQFFEVYEGKRWIERLEGVKIRRDTLRAMRGNIYAADGRSLLATSLPSYDVGLDPTVADSLFFARKKDSLGTVLHNVFRDRTKEEYIRLAEDAREEGLQYVSLPRRVSFSEREYMRKWPFFRKRDRIVTHPDKKNLKRTKIYRGGGGVFRAYYERYHPFGTMAERTLGMLNPENGKGLRGLEESYQSELAGKNAVGLIEVLSGGVKKPVEDGPDMRPEPGMDLYTTIDVNYQDIAESSLRKYMEKFQADKGCVLIMEVATGEIKAIANLTRSGDRYFENFNHALAGRTDPGSTFKLATMIALLEEKAITPKTLVPTGNGRTTYRGVEIKDSGHKGYGTITAQQVFEKSSNVGIHLMMKNYFYSRPDLYCQYLRKFKLTQPTGIHMKGEAKPFIRNPDMKGWSRTSLTFMSYGYEMLITPLQMATFYNAVANDGKWVRPMLVKQVRLADEVIIDNKPYVAPEPICSERTVKLVKNMLEGVVLHGTASKIGTKFYRIAGKTGTAQKKMGQSGSYYSSFIGYFPANRPKYTVLAAIDNPRFSNNDSLYGGKVAAPVFKEVADRIHAFDIHMHPPLVKRATKHLPDLKAGLAEDLHTIGTELALAGEPDTDGWVQKTKSGGWKSQSSNQKRVPDVRGLTLRDALYLLENRGIRVSITGQGRVKEQSIEPGTAIKGPQAIALVLE</sequence>
<dbReference type="Gene3D" id="3.30.10.20">
    <property type="match status" value="1"/>
</dbReference>
<keyword evidence="2" id="KW-0121">Carboxypeptidase</keyword>
<comment type="caution">
    <text evidence="6">The sequence shown here is derived from an EMBL/GenBank/DDBJ whole genome shotgun (WGS) entry which is preliminary data.</text>
</comment>
<evidence type="ECO:0000256" key="3">
    <source>
        <dbReference type="ARBA" id="ARBA00023136"/>
    </source>
</evidence>
<dbReference type="Gene3D" id="3.90.1310.10">
    <property type="entry name" value="Penicillin-binding protein 2a (Domain 2)"/>
    <property type="match status" value="1"/>
</dbReference>
<dbReference type="AlphaFoldDB" id="A0A1S2VGN1"/>
<keyword evidence="3 4" id="KW-0472">Membrane</keyword>
<dbReference type="SUPFAM" id="SSF56519">
    <property type="entry name" value="Penicillin binding protein dimerisation domain"/>
    <property type="match status" value="1"/>
</dbReference>
<gene>
    <name evidence="6" type="ORF">BLX24_17460</name>
</gene>
<dbReference type="EMBL" id="MORL01000009">
    <property type="protein sequence ID" value="OIN57882.1"/>
    <property type="molecule type" value="Genomic_DNA"/>
</dbReference>
<dbReference type="SUPFAM" id="SSF54184">
    <property type="entry name" value="Penicillin-binding protein 2x (pbp-2x), c-terminal domain"/>
    <property type="match status" value="1"/>
</dbReference>
<feature type="transmembrane region" description="Helical" evidence="4">
    <location>
        <begin position="21"/>
        <end position="40"/>
    </location>
</feature>
<evidence type="ECO:0000256" key="2">
    <source>
        <dbReference type="ARBA" id="ARBA00022645"/>
    </source>
</evidence>
<dbReference type="CDD" id="cd06575">
    <property type="entry name" value="PASTA_Pbp2x-like_2"/>
    <property type="match status" value="1"/>
</dbReference>
<dbReference type="InterPro" id="IPR050515">
    <property type="entry name" value="Beta-lactam/transpept"/>
</dbReference>
<dbReference type="Pfam" id="PF03793">
    <property type="entry name" value="PASTA"/>
    <property type="match status" value="1"/>
</dbReference>
<keyword evidence="2" id="KW-0645">Protease</keyword>
<dbReference type="InterPro" id="IPR001460">
    <property type="entry name" value="PCN-bd_Tpept"/>
</dbReference>
<dbReference type="InterPro" id="IPR005311">
    <property type="entry name" value="PBP_dimer"/>
</dbReference>
<dbReference type="PANTHER" id="PTHR30627">
    <property type="entry name" value="PEPTIDOGLYCAN D,D-TRANSPEPTIDASE"/>
    <property type="match status" value="1"/>
</dbReference>
<reference evidence="6 7" key="1">
    <citation type="submission" date="2016-10" db="EMBL/GenBank/DDBJ databases">
        <title>Arsenicibacter rosenii gen. nov., sp. nov., an efficient arsenic-methylating bacterium isolated from an arsenic-contaminated paddy soil.</title>
        <authorList>
            <person name="Huang K."/>
        </authorList>
    </citation>
    <scope>NUCLEOTIDE SEQUENCE [LARGE SCALE GENOMIC DNA]</scope>
    <source>
        <strain evidence="6 7">SM-1</strain>
    </source>
</reference>
<feature type="domain" description="PASTA" evidence="5">
    <location>
        <begin position="662"/>
        <end position="720"/>
    </location>
</feature>
<dbReference type="Pfam" id="PF00905">
    <property type="entry name" value="Transpeptidase"/>
    <property type="match status" value="1"/>
</dbReference>
<comment type="subcellular location">
    <subcellularLocation>
        <location evidence="1">Membrane</location>
    </subcellularLocation>
</comment>
<keyword evidence="6" id="KW-0808">Transferase</keyword>
<dbReference type="SUPFAM" id="SSF56601">
    <property type="entry name" value="beta-lactamase/transpeptidase-like"/>
    <property type="match status" value="1"/>
</dbReference>
<protein>
    <submittedName>
        <fullName evidence="6">Peptidoglycan glycosyltransferase</fullName>
    </submittedName>
</protein>
<dbReference type="Gene3D" id="3.30.450.330">
    <property type="match status" value="1"/>
</dbReference>
<keyword evidence="4" id="KW-0812">Transmembrane</keyword>
<dbReference type="Proteomes" id="UP000181790">
    <property type="component" value="Unassembled WGS sequence"/>
</dbReference>
<dbReference type="SMART" id="SM00740">
    <property type="entry name" value="PASTA"/>
    <property type="match status" value="1"/>
</dbReference>
<evidence type="ECO:0000259" key="5">
    <source>
        <dbReference type="PROSITE" id="PS51178"/>
    </source>
</evidence>
<dbReference type="GO" id="GO:0071555">
    <property type="term" value="P:cell wall organization"/>
    <property type="evidence" value="ECO:0007669"/>
    <property type="project" value="TreeGrafter"/>
</dbReference>
<keyword evidence="2" id="KW-0378">Hydrolase</keyword>
<dbReference type="GO" id="GO:0005886">
    <property type="term" value="C:plasma membrane"/>
    <property type="evidence" value="ECO:0007669"/>
    <property type="project" value="TreeGrafter"/>
</dbReference>
<proteinExistence type="predicted"/>
<name>A0A1S2VGN1_9BACT</name>
<organism evidence="6 7">
    <name type="scientific">Arsenicibacter rosenii</name>
    <dbReference type="NCBI Taxonomy" id="1750698"/>
    <lineage>
        <taxon>Bacteria</taxon>
        <taxon>Pseudomonadati</taxon>
        <taxon>Bacteroidota</taxon>
        <taxon>Cytophagia</taxon>
        <taxon>Cytophagales</taxon>
        <taxon>Spirosomataceae</taxon>
        <taxon>Arsenicibacter</taxon>
    </lineage>
</organism>
<evidence type="ECO:0000256" key="1">
    <source>
        <dbReference type="ARBA" id="ARBA00004370"/>
    </source>
</evidence>
<evidence type="ECO:0000313" key="7">
    <source>
        <dbReference type="Proteomes" id="UP000181790"/>
    </source>
</evidence>
<keyword evidence="4" id="KW-1133">Transmembrane helix</keyword>
<accession>A0A1S2VGN1</accession>
<evidence type="ECO:0000313" key="6">
    <source>
        <dbReference type="EMBL" id="OIN57882.1"/>
    </source>
</evidence>
<dbReference type="GO" id="GO:0008658">
    <property type="term" value="F:penicillin binding"/>
    <property type="evidence" value="ECO:0007669"/>
    <property type="project" value="InterPro"/>
</dbReference>
<evidence type="ECO:0000256" key="4">
    <source>
        <dbReference type="SAM" id="Phobius"/>
    </source>
</evidence>
<dbReference type="GO" id="GO:0004180">
    <property type="term" value="F:carboxypeptidase activity"/>
    <property type="evidence" value="ECO:0007669"/>
    <property type="project" value="UniProtKB-KW"/>
</dbReference>